<keyword evidence="1" id="KW-0812">Transmembrane</keyword>
<keyword evidence="1" id="KW-0472">Membrane</keyword>
<proteinExistence type="predicted"/>
<protein>
    <submittedName>
        <fullName evidence="2">Uncharacterized protein</fullName>
    </submittedName>
</protein>
<sequence length="88" mass="9712">MLQIALRTGIAALLAVAAFSTIYFMFLQVGSGCIGFFASLVHRHDVIPMQVHDFPILRVGLVRMRVDGAYFISLFHGTLLTLDGYLPV</sequence>
<reference evidence="2 3" key="1">
    <citation type="submission" date="2022-02" db="EMBL/GenBank/DDBJ databases">
        <title>Halomonas fukangensis sp. nov., a halophilic bacterium isolated from a bulk soil of Kalidium foliatum at Fukang.</title>
        <authorList>
            <person name="Huang Y."/>
        </authorList>
    </citation>
    <scope>NUCLEOTIDE SEQUENCE [LARGE SCALE GENOMIC DNA]</scope>
    <source>
        <strain evidence="2 3">EGI 63088</strain>
    </source>
</reference>
<organism evidence="2 3">
    <name type="scientific">Halomonas flagellata</name>
    <dbReference type="NCBI Taxonomy" id="2920385"/>
    <lineage>
        <taxon>Bacteria</taxon>
        <taxon>Pseudomonadati</taxon>
        <taxon>Pseudomonadota</taxon>
        <taxon>Gammaproteobacteria</taxon>
        <taxon>Oceanospirillales</taxon>
        <taxon>Halomonadaceae</taxon>
        <taxon>Halomonas</taxon>
    </lineage>
</organism>
<dbReference type="EMBL" id="JAKVPY010000003">
    <property type="protein sequence ID" value="MCH4562243.1"/>
    <property type="molecule type" value="Genomic_DNA"/>
</dbReference>
<name>A0ABS9RQW0_9GAMM</name>
<dbReference type="PROSITE" id="PS51257">
    <property type="entry name" value="PROKAR_LIPOPROTEIN"/>
    <property type="match status" value="1"/>
</dbReference>
<dbReference type="Proteomes" id="UP001202117">
    <property type="component" value="Unassembled WGS sequence"/>
</dbReference>
<dbReference type="RefSeq" id="WP_240567087.1">
    <property type="nucleotide sequence ID" value="NZ_JAKVPY010000003.1"/>
</dbReference>
<gene>
    <name evidence="2" type="ORF">MKP05_03745</name>
</gene>
<accession>A0ABS9RQW0</accession>
<feature type="transmembrane region" description="Helical" evidence="1">
    <location>
        <begin position="12"/>
        <end position="38"/>
    </location>
</feature>
<evidence type="ECO:0000256" key="1">
    <source>
        <dbReference type="SAM" id="Phobius"/>
    </source>
</evidence>
<keyword evidence="1" id="KW-1133">Transmembrane helix</keyword>
<evidence type="ECO:0000313" key="2">
    <source>
        <dbReference type="EMBL" id="MCH4562243.1"/>
    </source>
</evidence>
<evidence type="ECO:0000313" key="3">
    <source>
        <dbReference type="Proteomes" id="UP001202117"/>
    </source>
</evidence>
<comment type="caution">
    <text evidence="2">The sequence shown here is derived from an EMBL/GenBank/DDBJ whole genome shotgun (WGS) entry which is preliminary data.</text>
</comment>
<keyword evidence="3" id="KW-1185">Reference proteome</keyword>